<dbReference type="EC" id="4.1.3.36" evidence="4 5"/>
<sequence>MEPSPNIKRSGADALHPLEPQPHITDNPFDPTQWCTVPGFDDLTDVTYHRHVGKGREYGIVRVAIDRPEVYNAFRPHTVDELLHVLDHARCTPDVGVVLLTGNGPSPKNGGWAFCTGGDQRIRGKSGYQYAQITETGAPAGDDASTVDTARAKAEGGRLHILEVQRLIRTMPKVVICLVNGWAAGGGHSLHVVCDLTLASRECARFKQTDADVGSFDAGFGSAYLAKQVGQKRAREIFFLGRSYTAEEMYRMGAVNEVVDHADLEAVAIEWARVINKKSPTAQRMVKFALNLADDGLMGQQVFAGEATRLAYMTDEAAEGREAFLEKRTPEWEQFPFYY</sequence>
<feature type="site" description="Important for catalysis" evidence="5">
    <location>
        <position position="312"/>
    </location>
</feature>
<feature type="site" description="Important for catalysis" evidence="5">
    <location>
        <position position="210"/>
    </location>
</feature>
<comment type="similarity">
    <text evidence="5">Belongs to the enoyl-CoA hydratase/isomerase family. MenB subfamily.</text>
</comment>
<dbReference type="CDD" id="cd06558">
    <property type="entry name" value="crotonase-like"/>
    <property type="match status" value="1"/>
</dbReference>
<keyword evidence="5" id="KW-0474">Menaquinone biosynthesis</keyword>
<dbReference type="PANTHER" id="PTHR43113">
    <property type="entry name" value="NUCLEOSIDE-DIPHOSPHATE-SUGAR EPIMERASE"/>
    <property type="match status" value="1"/>
</dbReference>
<dbReference type="Gene3D" id="3.90.226.10">
    <property type="entry name" value="2-enoyl-CoA Hydratase, Chain A, domain 1"/>
    <property type="match status" value="1"/>
</dbReference>
<feature type="binding site" evidence="5">
    <location>
        <position position="312"/>
    </location>
    <ligand>
        <name>substrate</name>
        <note>ligand shared between two neighboring subunits</note>
    </ligand>
</feature>
<dbReference type="NCBIfam" id="NF006186">
    <property type="entry name" value="PRK08321.1"/>
    <property type="match status" value="1"/>
</dbReference>
<dbReference type="InterPro" id="IPR014748">
    <property type="entry name" value="Enoyl-CoA_hydra_C"/>
</dbReference>
<comment type="caution">
    <text evidence="5">Lacks conserved residue(s) required for the propagation of feature annotation.</text>
</comment>
<dbReference type="HAMAP" id="MF_01934">
    <property type="entry name" value="MenB"/>
    <property type="match status" value="1"/>
</dbReference>
<dbReference type="Gene3D" id="1.10.12.10">
    <property type="entry name" value="Lyase 2-enoyl-coa Hydratase, Chain A, domain 2"/>
    <property type="match status" value="1"/>
</dbReference>
<dbReference type="SUPFAM" id="SSF52096">
    <property type="entry name" value="ClpP/crotonase"/>
    <property type="match status" value="1"/>
</dbReference>
<dbReference type="InterPro" id="IPR010198">
    <property type="entry name" value="DHNA-CoA_synthase_MenB"/>
</dbReference>
<name>A0A2W5IFL2_9ACTN</name>
<comment type="caution">
    <text evidence="7">The sequence shown here is derived from an EMBL/GenBank/DDBJ whole genome shotgun (WGS) entry which is preliminary data.</text>
</comment>
<dbReference type="RefSeq" id="WP_290595864.1">
    <property type="nucleotide sequence ID" value="NZ_CAKZIO010000004.1"/>
</dbReference>
<evidence type="ECO:0000313" key="8">
    <source>
        <dbReference type="Proteomes" id="UP000248606"/>
    </source>
</evidence>
<dbReference type="EMBL" id="QFOZ01000004">
    <property type="protein sequence ID" value="PZP89154.1"/>
    <property type="molecule type" value="Genomic_DNA"/>
</dbReference>
<dbReference type="AlphaFoldDB" id="A0A2W5IFL2"/>
<comment type="catalytic activity">
    <reaction evidence="1 5">
        <text>2-succinylbenzoyl-CoA + H(+) = 1,4-dihydroxy-2-naphthoyl-CoA + H2O</text>
        <dbReference type="Rhea" id="RHEA:26562"/>
        <dbReference type="ChEBI" id="CHEBI:15377"/>
        <dbReference type="ChEBI" id="CHEBI:15378"/>
        <dbReference type="ChEBI" id="CHEBI:57364"/>
        <dbReference type="ChEBI" id="CHEBI:58897"/>
        <dbReference type="EC" id="4.1.3.36"/>
    </reaction>
</comment>
<proteinExistence type="inferred from homology"/>
<feature type="region of interest" description="Disordered" evidence="6">
    <location>
        <begin position="1"/>
        <end position="29"/>
    </location>
</feature>
<feature type="site" description="Important for catalysis" evidence="5">
    <location>
        <position position="128"/>
    </location>
</feature>
<gene>
    <name evidence="5" type="primary">menB</name>
    <name evidence="7" type="ORF">DI579_04500</name>
</gene>
<feature type="binding site" description="in other chain" evidence="5">
    <location>
        <position position="215"/>
    </location>
    <ligand>
        <name>substrate</name>
        <note>ligand shared between two neighboring subunits</note>
    </ligand>
</feature>
<accession>A0A2W5IFL2</accession>
<dbReference type="GO" id="GO:0009234">
    <property type="term" value="P:menaquinone biosynthetic process"/>
    <property type="evidence" value="ECO:0007669"/>
    <property type="project" value="UniProtKB-UniRule"/>
</dbReference>
<evidence type="ECO:0000256" key="2">
    <source>
        <dbReference type="ARBA" id="ARBA00023239"/>
    </source>
</evidence>
<dbReference type="NCBIfam" id="TIGR01929">
    <property type="entry name" value="menB"/>
    <property type="match status" value="1"/>
</dbReference>
<reference evidence="7 8" key="1">
    <citation type="submission" date="2017-08" db="EMBL/GenBank/DDBJ databases">
        <title>Infants hospitalized years apart are colonized by the same room-sourced microbial strains.</title>
        <authorList>
            <person name="Brooks B."/>
            <person name="Olm M.R."/>
            <person name="Firek B.A."/>
            <person name="Baker R."/>
            <person name="Thomas B.C."/>
            <person name="Morowitz M.J."/>
            <person name="Banfield J.F."/>
        </authorList>
    </citation>
    <scope>NUCLEOTIDE SEQUENCE [LARGE SCALE GENOMIC DNA]</scope>
    <source>
        <strain evidence="7">S2_006_000_R1_57</strain>
    </source>
</reference>
<evidence type="ECO:0000256" key="1">
    <source>
        <dbReference type="ARBA" id="ARBA00000177"/>
    </source>
</evidence>
<comment type="pathway">
    <text evidence="5">Quinol/quinone metabolism; 1,4-dihydroxy-2-naphthoate biosynthesis; 1,4-dihydroxy-2-naphthoate from chorismate: step 6/7.</text>
</comment>
<evidence type="ECO:0000256" key="3">
    <source>
        <dbReference type="ARBA" id="ARBA00054238"/>
    </source>
</evidence>
<dbReference type="FunFam" id="1.10.12.10:FF:000003">
    <property type="entry name" value="1,4-dihydroxy-2-naphthoyl-CoA synthase"/>
    <property type="match status" value="1"/>
</dbReference>
<dbReference type="UniPathway" id="UPA01057">
    <property type="reaction ID" value="UER00167"/>
</dbReference>
<feature type="binding site" description="in other chain" evidence="5">
    <location>
        <begin position="116"/>
        <end position="120"/>
    </location>
    <ligand>
        <name>substrate</name>
        <note>ligand shared between two neighboring subunits</note>
    </ligand>
</feature>
<feature type="binding site" description="in other chain" evidence="5">
    <location>
        <begin position="182"/>
        <end position="186"/>
    </location>
    <ligand>
        <name>substrate</name>
        <note>ligand shared between two neighboring subunits</note>
    </ligand>
</feature>
<protein>
    <recommendedName>
        <fullName evidence="4 5">1,4-dihydroxy-2-naphthoyl-CoA synthase</fullName>
        <shortName evidence="5">DHNA-CoA synthase</shortName>
        <ecNumber evidence="4 5">4.1.3.36</ecNumber>
    </recommendedName>
</protein>
<dbReference type="Proteomes" id="UP000248606">
    <property type="component" value="Unassembled WGS sequence"/>
</dbReference>
<dbReference type="GO" id="GO:0008935">
    <property type="term" value="F:1,4-dihydroxy-2-naphthoyl-CoA synthase activity"/>
    <property type="evidence" value="ECO:0007669"/>
    <property type="project" value="UniProtKB-UniRule"/>
</dbReference>
<feature type="binding site" description="in other chain" evidence="5">
    <location>
        <position position="128"/>
    </location>
    <ligand>
        <name>substrate</name>
        <note>ligand shared between two neighboring subunits</note>
    </ligand>
</feature>
<comment type="pathway">
    <text evidence="5">Quinol/quinone metabolism; menaquinone biosynthesis.</text>
</comment>
<evidence type="ECO:0000256" key="6">
    <source>
        <dbReference type="SAM" id="MobiDB-lite"/>
    </source>
</evidence>
<evidence type="ECO:0000313" key="7">
    <source>
        <dbReference type="EMBL" id="PZP89154.1"/>
    </source>
</evidence>
<dbReference type="InterPro" id="IPR001753">
    <property type="entry name" value="Enoyl-CoA_hydra/iso"/>
</dbReference>
<dbReference type="InterPro" id="IPR029045">
    <property type="entry name" value="ClpP/crotonase-like_dom_sf"/>
</dbReference>
<feature type="binding site" evidence="5">
    <location>
        <position position="327"/>
    </location>
    <ligand>
        <name>substrate</name>
        <note>ligand shared between two neighboring subunits</note>
    </ligand>
</feature>
<evidence type="ECO:0000256" key="5">
    <source>
        <dbReference type="HAMAP-Rule" id="MF_01934"/>
    </source>
</evidence>
<feature type="binding site" description="in other chain" evidence="5">
    <location>
        <position position="209"/>
    </location>
    <ligand>
        <name>substrate</name>
        <note>ligand shared between two neighboring subunits</note>
    </ligand>
</feature>
<dbReference type="FunFam" id="3.90.226.10:FF:000003">
    <property type="entry name" value="1,4-dihydroxy-2-naphthoyl-CoA synthase"/>
    <property type="match status" value="1"/>
</dbReference>
<comment type="function">
    <text evidence="3 5">Converts o-succinylbenzoyl-CoA (OSB-CoA) to 1,4-dihydroxy-2-naphthoyl-CoA (DHNA-CoA).</text>
</comment>
<evidence type="ECO:0000256" key="4">
    <source>
        <dbReference type="ARBA" id="ARBA00066833"/>
    </source>
</evidence>
<organism evidence="7 8">
    <name type="scientific">Lawsonella clevelandensis</name>
    <dbReference type="NCBI Taxonomy" id="1528099"/>
    <lineage>
        <taxon>Bacteria</taxon>
        <taxon>Bacillati</taxon>
        <taxon>Actinomycetota</taxon>
        <taxon>Actinomycetes</taxon>
        <taxon>Mycobacteriales</taxon>
        <taxon>Lawsonellaceae</taxon>
        <taxon>Lawsonella</taxon>
    </lineage>
</organism>
<keyword evidence="2 5" id="KW-0456">Lyase</keyword>
<dbReference type="PANTHER" id="PTHR43113:SF1">
    <property type="entry name" value="1,4-DIHYDROXY-2-NAPHTHOYL-COA SYNTHASE, PEROXISOMAL"/>
    <property type="match status" value="1"/>
</dbReference>
<dbReference type="Pfam" id="PF00378">
    <property type="entry name" value="ECH_1"/>
    <property type="match status" value="2"/>
</dbReference>
<dbReference type="UniPathway" id="UPA00079"/>